<keyword evidence="2" id="KW-1185">Reference proteome</keyword>
<gene>
    <name evidence="1" type="ORF">OHU17_02240</name>
</gene>
<dbReference type="Proteomes" id="UP001432075">
    <property type="component" value="Chromosome"/>
</dbReference>
<organism evidence="1 2">
    <name type="scientific">Streptomyces goshikiensis</name>
    <dbReference type="NCBI Taxonomy" id="1942"/>
    <lineage>
        <taxon>Bacteria</taxon>
        <taxon>Bacillati</taxon>
        <taxon>Actinomycetota</taxon>
        <taxon>Actinomycetes</taxon>
        <taxon>Kitasatosporales</taxon>
        <taxon>Streptomycetaceae</taxon>
        <taxon>Streptomyces</taxon>
    </lineage>
</organism>
<evidence type="ECO:0000313" key="2">
    <source>
        <dbReference type="Proteomes" id="UP001432075"/>
    </source>
</evidence>
<dbReference type="EMBL" id="CP108057">
    <property type="protein sequence ID" value="WUO44715.1"/>
    <property type="molecule type" value="Genomic_DNA"/>
</dbReference>
<proteinExistence type="predicted"/>
<sequence length="93" mass="9679">MADVLLKVVLVCAVLGAFWGALASSGVGRMRHGDILELRRQQRFRHVLDRNVQATWPSYPEVPLAAVPVREPVGATTCAACGALSGPGGGVAG</sequence>
<reference evidence="1" key="1">
    <citation type="submission" date="2022-10" db="EMBL/GenBank/DDBJ databases">
        <title>The complete genomes of actinobacterial strains from the NBC collection.</title>
        <authorList>
            <person name="Joergensen T.S."/>
            <person name="Alvarez Arevalo M."/>
            <person name="Sterndorff E.B."/>
            <person name="Faurdal D."/>
            <person name="Vuksanovic O."/>
            <person name="Mourched A.-S."/>
            <person name="Charusanti P."/>
            <person name="Shaw S."/>
            <person name="Blin K."/>
            <person name="Weber T."/>
        </authorList>
    </citation>
    <scope>NUCLEOTIDE SEQUENCE</scope>
    <source>
        <strain evidence="1">NBC_00283</strain>
    </source>
</reference>
<protein>
    <submittedName>
        <fullName evidence="1">Uncharacterized protein</fullName>
    </submittedName>
</protein>
<evidence type="ECO:0000313" key="1">
    <source>
        <dbReference type="EMBL" id="WUO44715.1"/>
    </source>
</evidence>
<dbReference type="RefSeq" id="WP_008736954.1">
    <property type="nucleotide sequence ID" value="NZ_BMVE01000022.1"/>
</dbReference>
<dbReference type="GeneID" id="91413537"/>
<accession>A0ABZ1RDY9</accession>
<name>A0ABZ1RDY9_9ACTN</name>